<keyword evidence="4" id="KW-1185">Reference proteome</keyword>
<reference evidence="3 4" key="1">
    <citation type="submission" date="2019-07" db="EMBL/GenBank/DDBJ databases">
        <title>Annotation for the trematode Paragonimus westermani.</title>
        <authorList>
            <person name="Choi Y.-J."/>
        </authorList>
    </citation>
    <scope>NUCLEOTIDE SEQUENCE [LARGE SCALE GENOMIC DNA]</scope>
    <source>
        <strain evidence="3">180907_Pwestermani</strain>
    </source>
</reference>
<dbReference type="InterPro" id="IPR011047">
    <property type="entry name" value="Quinoprotein_ADH-like_sf"/>
</dbReference>
<sequence>MKIILLLVLCLSCLPIHFFSPSCSPEKILIVNTVDGTFVGVDTSTGEEIWKISGPPLISQSLSDLRLVTETQDFSLVPSLDGQLYLLRRSISDPLKHDVSLKALPLTVDHLFSSHFMLTDDSVLTGGKDTSLFAFDPKTGEVKYDCTREGCFGFSASGTSVDAKGEPKVLVYRRNHIVRAVHVPTGSERWNLSIRNNDLCLIHDNLPESTTFLRRGAPACEPPFQSSQDSKPLDASAHEESQFGNLELKFSLDELLVHASTMSPSSQHLWSYELPSRMAKSWLYTSHSKTLEPIRLFSHDANTHWFMDHIASHRSNVVQPPKEPSRKKTLSDFLQLPGRSRWERSKSSSARLEPTCPSRDRLVYLGTLDDQLYVQLEDGFDCPSPTHINLPKVSVLPPRDSDAALPVDAPEPTAQSMVGYYRAPFIAHPTDAMCHQPFLVDSFQTSNEDRQTGLIPWSPKDDASQLHCENEEADYVNKAAFEPNNGEKADKFSHWVLGSAGDLLMLLLRADEISDQRARETQSPVKLSLLQKYGHVLNITLLVLLLYVVDRRFQVPLESMVKR</sequence>
<accession>A0A8T0D1J2</accession>
<dbReference type="SMART" id="SM00564">
    <property type="entry name" value="PQQ"/>
    <property type="match status" value="3"/>
</dbReference>
<proteinExistence type="predicted"/>
<dbReference type="SUPFAM" id="SSF50998">
    <property type="entry name" value="Quinoprotein alcohol dehydrogenase-like"/>
    <property type="match status" value="1"/>
</dbReference>
<dbReference type="InterPro" id="IPR018391">
    <property type="entry name" value="PQQ_b-propeller_rpt"/>
</dbReference>
<feature type="region of interest" description="Disordered" evidence="1">
    <location>
        <begin position="217"/>
        <end position="238"/>
    </location>
</feature>
<dbReference type="InterPro" id="IPR015943">
    <property type="entry name" value="WD40/YVTN_repeat-like_dom_sf"/>
</dbReference>
<evidence type="ECO:0000256" key="2">
    <source>
        <dbReference type="SAM" id="SignalP"/>
    </source>
</evidence>
<dbReference type="AlphaFoldDB" id="A0A8T0D1J2"/>
<dbReference type="Gene3D" id="2.130.10.10">
    <property type="entry name" value="YVTN repeat-like/Quinoprotein amine dehydrogenase"/>
    <property type="match status" value="1"/>
</dbReference>
<dbReference type="OrthoDB" id="6287710at2759"/>
<dbReference type="EMBL" id="JTDF01021533">
    <property type="protein sequence ID" value="KAF8561725.1"/>
    <property type="molecule type" value="Genomic_DNA"/>
</dbReference>
<comment type="caution">
    <text evidence="3">The sequence shown here is derived from an EMBL/GenBank/DDBJ whole genome shotgun (WGS) entry which is preliminary data.</text>
</comment>
<gene>
    <name evidence="3" type="ORF">P879_09728</name>
</gene>
<feature type="signal peptide" evidence="2">
    <location>
        <begin position="1"/>
        <end position="18"/>
    </location>
</feature>
<dbReference type="Proteomes" id="UP000699462">
    <property type="component" value="Unassembled WGS sequence"/>
</dbReference>
<name>A0A8T0D1J2_9TREM</name>
<feature type="chain" id="PRO_5035823805" evidence="2">
    <location>
        <begin position="19"/>
        <end position="563"/>
    </location>
</feature>
<protein>
    <submittedName>
        <fullName evidence="3">Uncharacterized protein</fullName>
    </submittedName>
</protein>
<evidence type="ECO:0000313" key="4">
    <source>
        <dbReference type="Proteomes" id="UP000699462"/>
    </source>
</evidence>
<evidence type="ECO:0000256" key="1">
    <source>
        <dbReference type="SAM" id="MobiDB-lite"/>
    </source>
</evidence>
<keyword evidence="2" id="KW-0732">Signal</keyword>
<organism evidence="3 4">
    <name type="scientific">Paragonimus westermani</name>
    <dbReference type="NCBI Taxonomy" id="34504"/>
    <lineage>
        <taxon>Eukaryota</taxon>
        <taxon>Metazoa</taxon>
        <taxon>Spiralia</taxon>
        <taxon>Lophotrochozoa</taxon>
        <taxon>Platyhelminthes</taxon>
        <taxon>Trematoda</taxon>
        <taxon>Digenea</taxon>
        <taxon>Plagiorchiida</taxon>
        <taxon>Troglotremata</taxon>
        <taxon>Troglotrematidae</taxon>
        <taxon>Paragonimus</taxon>
    </lineage>
</organism>
<evidence type="ECO:0000313" key="3">
    <source>
        <dbReference type="EMBL" id="KAF8561725.1"/>
    </source>
</evidence>